<gene>
    <name evidence="1" type="ORF">MF626_07445</name>
</gene>
<organism evidence="1">
    <name type="scientific">Paenibacillus polymyxa</name>
    <name type="common">Bacillus polymyxa</name>
    <dbReference type="NCBI Taxonomy" id="1406"/>
    <lineage>
        <taxon>Bacteria</taxon>
        <taxon>Bacillati</taxon>
        <taxon>Bacillota</taxon>
        <taxon>Bacilli</taxon>
        <taxon>Bacillales</taxon>
        <taxon>Paenibacillaceae</taxon>
        <taxon>Paenibacillus</taxon>
    </lineage>
</organism>
<protein>
    <submittedName>
        <fullName evidence="1">Uncharacterized protein</fullName>
    </submittedName>
</protein>
<reference evidence="1" key="1">
    <citation type="submission" date="2022-11" db="EMBL/GenBank/DDBJ databases">
        <authorList>
            <person name="Vasilchenko N.G."/>
            <person name="Prazdnova E.V."/>
            <person name="Gorovtsov A.V."/>
            <person name="Chistyakov V.A."/>
            <person name="Pak M.L."/>
        </authorList>
    </citation>
    <scope>NUCLEOTIDE SEQUENCE</scope>
    <source>
        <strain evidence="1">R 4.5</strain>
    </source>
</reference>
<evidence type="ECO:0000313" key="1">
    <source>
        <dbReference type="EMBL" id="UZP76336.1"/>
    </source>
</evidence>
<dbReference type="EMBL" id="CP097770">
    <property type="protein sequence ID" value="UZP76336.1"/>
    <property type="molecule type" value="Genomic_DNA"/>
</dbReference>
<sequence length="57" mass="6600">MIKAIQSCSALPMAAAHWAYGPFSNVWYKNILYKVNELDWIRKKALKNADRATFLQI</sequence>
<proteinExistence type="predicted"/>
<dbReference type="AlphaFoldDB" id="A0AAE9PSZ3"/>
<name>A0AAE9PSZ3_PAEPO</name>
<accession>A0AAE9PSZ3</accession>